<dbReference type="EMBL" id="JAAXLS010000038">
    <property type="protein sequence ID" value="NKQ57587.1"/>
    <property type="molecule type" value="Genomic_DNA"/>
</dbReference>
<proteinExistence type="predicted"/>
<reference evidence="1 2" key="1">
    <citation type="submission" date="2020-04" db="EMBL/GenBank/DDBJ databases">
        <title>Novel species.</title>
        <authorList>
            <person name="Teo W.F.A."/>
            <person name="Lipun K."/>
            <person name="Srisuk N."/>
            <person name="Duangmal K."/>
        </authorList>
    </citation>
    <scope>NUCLEOTIDE SEQUENCE [LARGE SCALE GENOMIC DNA]</scope>
    <source>
        <strain evidence="1 2">K13G38</strain>
    </source>
</reference>
<dbReference type="Proteomes" id="UP000715441">
    <property type="component" value="Unassembled WGS sequence"/>
</dbReference>
<gene>
    <name evidence="1" type="ORF">HFP15_32465</name>
</gene>
<dbReference type="InterPro" id="IPR009061">
    <property type="entry name" value="DNA-bd_dom_put_sf"/>
</dbReference>
<evidence type="ECO:0000313" key="2">
    <source>
        <dbReference type="Proteomes" id="UP000715441"/>
    </source>
</evidence>
<dbReference type="Gene3D" id="1.10.1660.10">
    <property type="match status" value="1"/>
</dbReference>
<accession>A0ABX1JCS3</accession>
<evidence type="ECO:0000313" key="1">
    <source>
        <dbReference type="EMBL" id="NKQ57587.1"/>
    </source>
</evidence>
<comment type="caution">
    <text evidence="1">The sequence shown here is derived from an EMBL/GenBank/DDBJ whole genome shotgun (WGS) entry which is preliminary data.</text>
</comment>
<organism evidence="1 2">
    <name type="scientific">Amycolatopsis acididurans</name>
    <dbReference type="NCBI Taxonomy" id="2724524"/>
    <lineage>
        <taxon>Bacteria</taxon>
        <taxon>Bacillati</taxon>
        <taxon>Actinomycetota</taxon>
        <taxon>Actinomycetes</taxon>
        <taxon>Pseudonocardiales</taxon>
        <taxon>Pseudonocardiaceae</taxon>
        <taxon>Amycolatopsis</taxon>
    </lineage>
</organism>
<name>A0ABX1JCS3_9PSEU</name>
<dbReference type="RefSeq" id="WP_168520609.1">
    <property type="nucleotide sequence ID" value="NZ_JAAXLS010000038.1"/>
</dbReference>
<sequence length="63" mass="7161">MARDKLLSTGEAARELGVARTTLLRWWQDGKVEPEYVTPGNHARWNLASLKQQLRDNRPGKSS</sequence>
<protein>
    <submittedName>
        <fullName evidence="1">MerR family transcriptional regulator</fullName>
    </submittedName>
</protein>
<keyword evidence="2" id="KW-1185">Reference proteome</keyword>
<dbReference type="SUPFAM" id="SSF46955">
    <property type="entry name" value="Putative DNA-binding domain"/>
    <property type="match status" value="1"/>
</dbReference>